<dbReference type="OrthoDB" id="196103at2759"/>
<keyword evidence="2 6" id="KW-0812">Transmembrane</keyword>
<feature type="transmembrane region" description="Helical" evidence="6">
    <location>
        <begin position="145"/>
        <end position="166"/>
    </location>
</feature>
<dbReference type="Gene3D" id="1.20.1250.20">
    <property type="entry name" value="MFS general substrate transporter like domains"/>
    <property type="match status" value="1"/>
</dbReference>
<feature type="transmembrane region" description="Helical" evidence="6">
    <location>
        <begin position="12"/>
        <end position="34"/>
    </location>
</feature>
<evidence type="ECO:0000256" key="4">
    <source>
        <dbReference type="ARBA" id="ARBA00023136"/>
    </source>
</evidence>
<evidence type="ECO:0000256" key="1">
    <source>
        <dbReference type="ARBA" id="ARBA00004141"/>
    </source>
</evidence>
<dbReference type="GO" id="GO:0016020">
    <property type="term" value="C:membrane"/>
    <property type="evidence" value="ECO:0007669"/>
    <property type="project" value="UniProtKB-SubCell"/>
</dbReference>
<dbReference type="SUPFAM" id="SSF103473">
    <property type="entry name" value="MFS general substrate transporter"/>
    <property type="match status" value="1"/>
</dbReference>
<feature type="transmembrane region" description="Helical" evidence="6">
    <location>
        <begin position="232"/>
        <end position="250"/>
    </location>
</feature>
<feature type="transmembrane region" description="Helical" evidence="6">
    <location>
        <begin position="178"/>
        <end position="197"/>
    </location>
</feature>
<evidence type="ECO:0000256" key="6">
    <source>
        <dbReference type="SAM" id="Phobius"/>
    </source>
</evidence>
<evidence type="ECO:0000313" key="7">
    <source>
        <dbReference type="EMBL" id="KAG0324882.1"/>
    </source>
</evidence>
<keyword evidence="3 6" id="KW-1133">Transmembrane helix</keyword>
<dbReference type="Pfam" id="PF05978">
    <property type="entry name" value="UNC-93"/>
    <property type="match status" value="1"/>
</dbReference>
<feature type="transmembrane region" description="Helical" evidence="6">
    <location>
        <begin position="299"/>
        <end position="320"/>
    </location>
</feature>
<dbReference type="InterPro" id="IPR051617">
    <property type="entry name" value="UNC-93-like_regulator"/>
</dbReference>
<evidence type="ECO:0008006" key="9">
    <source>
        <dbReference type="Google" id="ProtNLM"/>
    </source>
</evidence>
<evidence type="ECO:0000256" key="3">
    <source>
        <dbReference type="ARBA" id="ARBA00022989"/>
    </source>
</evidence>
<evidence type="ECO:0000256" key="5">
    <source>
        <dbReference type="SAM" id="MobiDB-lite"/>
    </source>
</evidence>
<evidence type="ECO:0000256" key="2">
    <source>
        <dbReference type="ARBA" id="ARBA00022692"/>
    </source>
</evidence>
<feature type="transmembrane region" description="Helical" evidence="6">
    <location>
        <begin position="105"/>
        <end position="125"/>
    </location>
</feature>
<reference evidence="7" key="1">
    <citation type="journal article" date="2020" name="Fungal Divers.">
        <title>Resolving the Mortierellaceae phylogeny through synthesis of multi-gene phylogenetics and phylogenomics.</title>
        <authorList>
            <person name="Vandepol N."/>
            <person name="Liber J."/>
            <person name="Desiro A."/>
            <person name="Na H."/>
            <person name="Kennedy M."/>
            <person name="Barry K."/>
            <person name="Grigoriev I.V."/>
            <person name="Miller A.N."/>
            <person name="O'Donnell K."/>
            <person name="Stajich J.E."/>
            <person name="Bonito G."/>
        </authorList>
    </citation>
    <scope>NUCLEOTIDE SEQUENCE</scope>
    <source>
        <strain evidence="7">REB-010B</strain>
    </source>
</reference>
<feature type="transmembrane region" description="Helical" evidence="6">
    <location>
        <begin position="402"/>
        <end position="426"/>
    </location>
</feature>
<dbReference type="EMBL" id="JAAAIP010000133">
    <property type="protein sequence ID" value="KAG0324882.1"/>
    <property type="molecule type" value="Genomic_DNA"/>
</dbReference>
<feature type="region of interest" description="Disordered" evidence="5">
    <location>
        <begin position="436"/>
        <end position="460"/>
    </location>
</feature>
<feature type="transmembrane region" description="Helical" evidence="6">
    <location>
        <begin position="54"/>
        <end position="73"/>
    </location>
</feature>
<evidence type="ECO:0000313" key="8">
    <source>
        <dbReference type="Proteomes" id="UP000738325"/>
    </source>
</evidence>
<dbReference type="InterPro" id="IPR036259">
    <property type="entry name" value="MFS_trans_sf"/>
</dbReference>
<comment type="caution">
    <text evidence="7">The sequence shown here is derived from an EMBL/GenBank/DDBJ whole genome shotgun (WGS) entry which is preliminary data.</text>
</comment>
<proteinExistence type="predicted"/>
<dbReference type="AlphaFoldDB" id="A0A9P6RNX1"/>
<feature type="transmembrane region" description="Helical" evidence="6">
    <location>
        <begin position="270"/>
        <end position="287"/>
    </location>
</feature>
<protein>
    <recommendedName>
        <fullName evidence="9">MFS general substrate transporter</fullName>
    </recommendedName>
</protein>
<accession>A0A9P6RNX1</accession>
<dbReference type="PANTHER" id="PTHR23294:SF59">
    <property type="entry name" value="UNC93-LIKE PROTEIN C922.05C"/>
    <property type="match status" value="1"/>
</dbReference>
<feature type="transmembrane region" description="Helical" evidence="6">
    <location>
        <begin position="80"/>
        <end position="99"/>
    </location>
</feature>
<keyword evidence="8" id="KW-1185">Reference proteome</keyword>
<dbReference type="Proteomes" id="UP000738325">
    <property type="component" value="Unassembled WGS sequence"/>
</dbReference>
<keyword evidence="4 6" id="KW-0472">Membrane</keyword>
<dbReference type="InterPro" id="IPR010291">
    <property type="entry name" value="Ion_channel_UNC-93"/>
</dbReference>
<dbReference type="PANTHER" id="PTHR23294">
    <property type="entry name" value="ET TRANSLATION PRODUCT-RELATED"/>
    <property type="match status" value="1"/>
</dbReference>
<gene>
    <name evidence="7" type="ORF">BGZ99_001348</name>
</gene>
<sequence length="460" mass="51173">MRFRWPSTLRFRWTSPLAQVLAIGVICFCCPGMFNALNSLGGGGQVDSKVGQNANVALYTCFAVFGLLSGAIHNKLGPKWTIFIGCTTYILYAGSLLCYNHTKNGAFTIAAGAILGIGAGMLWTAQGTIMMAYPREKDKGKYIGYFWGIFNMGAVVGSIIAFSINFNVTEQQSLGDSTYGAFLAIMGFGTLVALSLAPPSSVTHKNGDHILIQQFPTWTGEIIAIMKLFLEWRMLVLIPMFLSSNWFYSYQFSTVNGHYFSNRTQSLNNILYWASQIIGSYTFARVLDYQSVTRRTRALWGLLIICLCFIGTWIGGIFFQRTYSLHSPKPNHDFKEGASYVGPLFLYIFYGLNDAAWQTYIYWLMGAMSNDATVLSRYAGFYKCIQSSGAAISWRINAINTAYMTELIVCFALLGASIPGALYLALRIEDHSEGEEHGEATAAGKKYGHKEELEWEEERV</sequence>
<feature type="transmembrane region" description="Helical" evidence="6">
    <location>
        <begin position="340"/>
        <end position="363"/>
    </location>
</feature>
<organism evidence="7 8">
    <name type="scientific">Dissophora globulifera</name>
    <dbReference type="NCBI Taxonomy" id="979702"/>
    <lineage>
        <taxon>Eukaryota</taxon>
        <taxon>Fungi</taxon>
        <taxon>Fungi incertae sedis</taxon>
        <taxon>Mucoromycota</taxon>
        <taxon>Mortierellomycotina</taxon>
        <taxon>Mortierellomycetes</taxon>
        <taxon>Mortierellales</taxon>
        <taxon>Mortierellaceae</taxon>
        <taxon>Dissophora</taxon>
    </lineage>
</organism>
<comment type="subcellular location">
    <subcellularLocation>
        <location evidence="1">Membrane</location>
        <topology evidence="1">Multi-pass membrane protein</topology>
    </subcellularLocation>
</comment>
<name>A0A9P6RNX1_9FUNG</name>